<accession>A0A4Z2EWS6</accession>
<proteinExistence type="predicted"/>
<feature type="compositionally biased region" description="Acidic residues" evidence="1">
    <location>
        <begin position="49"/>
        <end position="58"/>
    </location>
</feature>
<feature type="compositionally biased region" description="Basic and acidic residues" evidence="1">
    <location>
        <begin position="115"/>
        <end position="143"/>
    </location>
</feature>
<sequence length="155" mass="17342">MPFSTSRTVEVMTDNNNTAWRREHSGKRNYRGSPARGIRAAAGRRGNVTEEEEEEEELASGGNNTRNTKTRSRRSCSGILRSFWRDGGKGKVDGNDAEAGKKRLNKNVQRAMKSSRSDAHRKMKSSRSDAHRAMKSSRSDAHRAMKSSRSMLTAL</sequence>
<feature type="compositionally biased region" description="Low complexity" evidence="1">
    <location>
        <begin position="31"/>
        <end position="46"/>
    </location>
</feature>
<reference evidence="2 3" key="1">
    <citation type="submission" date="2019-03" db="EMBL/GenBank/DDBJ databases">
        <title>First draft genome of Liparis tanakae, snailfish: a comprehensive survey of snailfish specific genes.</title>
        <authorList>
            <person name="Kim W."/>
            <person name="Song I."/>
            <person name="Jeong J.-H."/>
            <person name="Kim D."/>
            <person name="Kim S."/>
            <person name="Ryu S."/>
            <person name="Song J.Y."/>
            <person name="Lee S.K."/>
        </authorList>
    </citation>
    <scope>NUCLEOTIDE SEQUENCE [LARGE SCALE GENOMIC DNA]</scope>
    <source>
        <tissue evidence="2">Muscle</tissue>
    </source>
</reference>
<keyword evidence="3" id="KW-1185">Reference proteome</keyword>
<feature type="compositionally biased region" description="Basic and acidic residues" evidence="1">
    <location>
        <begin position="83"/>
        <end position="101"/>
    </location>
</feature>
<dbReference type="Proteomes" id="UP000314294">
    <property type="component" value="Unassembled WGS sequence"/>
</dbReference>
<name>A0A4Z2EWS6_9TELE</name>
<evidence type="ECO:0000313" key="2">
    <source>
        <dbReference type="EMBL" id="TNN32702.1"/>
    </source>
</evidence>
<protein>
    <submittedName>
        <fullName evidence="2">Uncharacterized protein</fullName>
    </submittedName>
</protein>
<evidence type="ECO:0000313" key="3">
    <source>
        <dbReference type="Proteomes" id="UP000314294"/>
    </source>
</evidence>
<feature type="region of interest" description="Disordered" evidence="1">
    <location>
        <begin position="23"/>
        <end position="155"/>
    </location>
</feature>
<evidence type="ECO:0000256" key="1">
    <source>
        <dbReference type="SAM" id="MobiDB-lite"/>
    </source>
</evidence>
<dbReference type="AlphaFoldDB" id="A0A4Z2EWS6"/>
<organism evidence="2 3">
    <name type="scientific">Liparis tanakae</name>
    <name type="common">Tanaka's snailfish</name>
    <dbReference type="NCBI Taxonomy" id="230148"/>
    <lineage>
        <taxon>Eukaryota</taxon>
        <taxon>Metazoa</taxon>
        <taxon>Chordata</taxon>
        <taxon>Craniata</taxon>
        <taxon>Vertebrata</taxon>
        <taxon>Euteleostomi</taxon>
        <taxon>Actinopterygii</taxon>
        <taxon>Neopterygii</taxon>
        <taxon>Teleostei</taxon>
        <taxon>Neoteleostei</taxon>
        <taxon>Acanthomorphata</taxon>
        <taxon>Eupercaria</taxon>
        <taxon>Perciformes</taxon>
        <taxon>Cottioidei</taxon>
        <taxon>Cottales</taxon>
        <taxon>Liparidae</taxon>
        <taxon>Liparis</taxon>
    </lineage>
</organism>
<comment type="caution">
    <text evidence="2">The sequence shown here is derived from an EMBL/GenBank/DDBJ whole genome shotgun (WGS) entry which is preliminary data.</text>
</comment>
<gene>
    <name evidence="2" type="ORF">EYF80_057134</name>
</gene>
<dbReference type="EMBL" id="SRLO01002538">
    <property type="protein sequence ID" value="TNN32702.1"/>
    <property type="molecule type" value="Genomic_DNA"/>
</dbReference>